<evidence type="ECO:0000256" key="6">
    <source>
        <dbReference type="ARBA" id="ARBA00023136"/>
    </source>
</evidence>
<dbReference type="PANTHER" id="PTHR22926:SF5">
    <property type="entry name" value="PHOSPHO-N-ACETYLMURAMOYL-PENTAPEPTIDE-TRANSFERASE HOMOLOG"/>
    <property type="match status" value="1"/>
</dbReference>
<dbReference type="RefSeq" id="WP_094234098.1">
    <property type="nucleotide sequence ID" value="NZ_CP016199.1"/>
</dbReference>
<keyword evidence="7" id="KW-0131">Cell cycle</keyword>
<keyword evidence="6 7" id="KW-0472">Membrane</keyword>
<dbReference type="PANTHER" id="PTHR22926">
    <property type="entry name" value="PHOSPHO-N-ACETYLMURAMOYL-PENTAPEPTIDE-TRANSFERASE"/>
    <property type="match status" value="1"/>
</dbReference>
<organism evidence="10 11">
    <name type="scientific">Mogibacterium pumilum</name>
    <dbReference type="NCBI Taxonomy" id="86332"/>
    <lineage>
        <taxon>Bacteria</taxon>
        <taxon>Bacillati</taxon>
        <taxon>Bacillota</taxon>
        <taxon>Clostridia</taxon>
        <taxon>Peptostreptococcales</taxon>
        <taxon>Anaerovoracaceae</taxon>
        <taxon>Mogibacterium</taxon>
    </lineage>
</organism>
<comment type="pathway">
    <text evidence="7">Cell wall biogenesis; peptidoglycan biosynthesis.</text>
</comment>
<dbReference type="InterPro" id="IPR000715">
    <property type="entry name" value="Glycosyl_transferase_4"/>
</dbReference>
<feature type="transmembrane region" description="Helical" evidence="7">
    <location>
        <begin position="176"/>
        <end position="192"/>
    </location>
</feature>
<evidence type="ECO:0000256" key="5">
    <source>
        <dbReference type="ARBA" id="ARBA00022989"/>
    </source>
</evidence>
<dbReference type="InterPro" id="IPR018480">
    <property type="entry name" value="PNAcMuramoyl-5peptid_Trfase_CS"/>
</dbReference>
<feature type="transmembrane region" description="Helical" evidence="7">
    <location>
        <begin position="77"/>
        <end position="95"/>
    </location>
</feature>
<dbReference type="GO" id="GO:0009252">
    <property type="term" value="P:peptidoglycan biosynthetic process"/>
    <property type="evidence" value="ECO:0007669"/>
    <property type="project" value="UniProtKB-UniRule"/>
</dbReference>
<keyword evidence="11" id="KW-1185">Reference proteome</keyword>
<feature type="binding site" evidence="9">
    <location>
        <position position="169"/>
    </location>
    <ligand>
        <name>Mg(2+)</name>
        <dbReference type="ChEBI" id="CHEBI:18420"/>
    </ligand>
</feature>
<dbReference type="GO" id="GO:0008963">
    <property type="term" value="F:phospho-N-acetylmuramoyl-pentapeptide-transferase activity"/>
    <property type="evidence" value="ECO:0007669"/>
    <property type="project" value="UniProtKB-UniRule"/>
</dbReference>
<keyword evidence="3 7" id="KW-0808">Transferase</keyword>
<protein>
    <recommendedName>
        <fullName evidence="7 8">Phospho-N-acetylmuramoyl-pentapeptide-transferase</fullName>
        <ecNumber evidence="7 8">2.7.8.13</ecNumber>
    </recommendedName>
    <alternativeName>
        <fullName evidence="7">UDP-MurNAc-pentapeptide phosphotransferase</fullName>
    </alternativeName>
</protein>
<keyword evidence="7" id="KW-0961">Cell wall biogenesis/degradation</keyword>
<evidence type="ECO:0000256" key="9">
    <source>
        <dbReference type="PIRSR" id="PIRSR600715-1"/>
    </source>
</evidence>
<gene>
    <name evidence="7" type="primary">mraY</name>
    <name evidence="10" type="ORF">AXF17_05005</name>
</gene>
<comment type="function">
    <text evidence="7">Catalyzes the initial step of the lipid cycle reactions in the biosynthesis of the cell wall peptidoglycan: transfers peptidoglycan precursor phospho-MurNAc-pentapeptide from UDP-MurNAc-pentapeptide onto the lipid carrier undecaprenyl phosphate, yielding undecaprenyl-pyrophosphoryl-MurNAc-pentapeptide, known as lipid I.</text>
</comment>
<dbReference type="NCBIfam" id="TIGR00445">
    <property type="entry name" value="mraY"/>
    <property type="match status" value="1"/>
</dbReference>
<feature type="transmembrane region" description="Helical" evidence="7">
    <location>
        <begin position="225"/>
        <end position="244"/>
    </location>
</feature>
<dbReference type="UniPathway" id="UPA00219"/>
<evidence type="ECO:0000256" key="2">
    <source>
        <dbReference type="ARBA" id="ARBA00005583"/>
    </source>
</evidence>
<reference evidence="11" key="1">
    <citation type="submission" date="2016-05" db="EMBL/GenBank/DDBJ databases">
        <authorList>
            <person name="Holder M.E."/>
            <person name="Ajami N.J."/>
            <person name="Petrosino J.F."/>
        </authorList>
    </citation>
    <scope>NUCLEOTIDE SEQUENCE [LARGE SCALE GENOMIC DNA]</scope>
    <source>
        <strain evidence="11">ATCC 700696</strain>
    </source>
</reference>
<feature type="transmembrane region" description="Helical" evidence="7">
    <location>
        <begin position="6"/>
        <end position="27"/>
    </location>
</feature>
<accession>A0A223ASD5</accession>
<dbReference type="Proteomes" id="UP000214689">
    <property type="component" value="Chromosome"/>
</dbReference>
<sequence length="321" mass="34496">MNISLLVVFIISLLVSTIGTKILIPFLKQKQFGQFIREEGPQAHKKKAGTPTMGGVMIVLGIMVGLITGMISNGEVADTIAIIFTMLAFGAIGFLDDFEKIAKKNNLGLTAKQKILLQVLLSLGIGLYMIFGGNGTEVLIPFANVYVNFGFLFMPFVVLTEVAMSNGVNLSDGLDGLASTVTLVVAILFAVVGYTHDVYILMVCGLAIAGSLIGFLVFNKYPAKIFMGDTGSMALGGVLSAIAIVSKTEFLLPIAGIIYVVESVSVIIQVIYFRRTGGKRFFRMAPIHHHFELGGMKEYNVVKLFALVTICASVIAYFSVA</sequence>
<keyword evidence="7" id="KW-0132">Cell division</keyword>
<evidence type="ECO:0000256" key="3">
    <source>
        <dbReference type="ARBA" id="ARBA00022679"/>
    </source>
</evidence>
<feature type="transmembrane region" description="Helical" evidence="7">
    <location>
        <begin position="198"/>
        <end position="218"/>
    </location>
</feature>
<dbReference type="HAMAP" id="MF_00038">
    <property type="entry name" value="MraY"/>
    <property type="match status" value="1"/>
</dbReference>
<dbReference type="GO" id="GO:0051301">
    <property type="term" value="P:cell division"/>
    <property type="evidence" value="ECO:0007669"/>
    <property type="project" value="UniProtKB-KW"/>
</dbReference>
<comment type="catalytic activity">
    <reaction evidence="7">
        <text>UDP-N-acetyl-alpha-D-muramoyl-L-alanyl-gamma-D-glutamyl-meso-2,6-diaminopimeloyl-D-alanyl-D-alanine + di-trans,octa-cis-undecaprenyl phosphate = di-trans,octa-cis-undecaprenyl diphospho-N-acetyl-alpha-D-muramoyl-L-alanyl-D-glutamyl-meso-2,6-diaminopimeloyl-D-alanyl-D-alanine + UMP</text>
        <dbReference type="Rhea" id="RHEA:28386"/>
        <dbReference type="ChEBI" id="CHEBI:57865"/>
        <dbReference type="ChEBI" id="CHEBI:60392"/>
        <dbReference type="ChEBI" id="CHEBI:61386"/>
        <dbReference type="ChEBI" id="CHEBI:61387"/>
        <dbReference type="EC" id="2.7.8.13"/>
    </reaction>
</comment>
<keyword evidence="7" id="KW-1003">Cell membrane</keyword>
<feature type="transmembrane region" description="Helical" evidence="7">
    <location>
        <begin position="115"/>
        <end position="133"/>
    </location>
</feature>
<evidence type="ECO:0000256" key="7">
    <source>
        <dbReference type="HAMAP-Rule" id="MF_00038"/>
    </source>
</evidence>
<dbReference type="AlphaFoldDB" id="A0A223ASD5"/>
<evidence type="ECO:0000256" key="1">
    <source>
        <dbReference type="ARBA" id="ARBA00004141"/>
    </source>
</evidence>
<dbReference type="InterPro" id="IPR003524">
    <property type="entry name" value="PNAcMuramoyl-5peptid_Trfase"/>
</dbReference>
<evidence type="ECO:0000256" key="8">
    <source>
        <dbReference type="NCBIfam" id="TIGR00445"/>
    </source>
</evidence>
<name>A0A223ASD5_9FIRM</name>
<dbReference type="Pfam" id="PF10555">
    <property type="entry name" value="MraY_sig1"/>
    <property type="match status" value="1"/>
</dbReference>
<feature type="transmembrane region" description="Helical" evidence="7">
    <location>
        <begin position="301"/>
        <end position="320"/>
    </location>
</feature>
<comment type="cofactor">
    <cofactor evidence="7 9">
        <name>Mg(2+)</name>
        <dbReference type="ChEBI" id="CHEBI:18420"/>
    </cofactor>
</comment>
<keyword evidence="7" id="KW-0573">Peptidoglycan synthesis</keyword>
<dbReference type="GO" id="GO:0008360">
    <property type="term" value="P:regulation of cell shape"/>
    <property type="evidence" value="ECO:0007669"/>
    <property type="project" value="UniProtKB-KW"/>
</dbReference>
<feature type="transmembrane region" description="Helical" evidence="7">
    <location>
        <begin position="145"/>
        <end position="164"/>
    </location>
</feature>
<evidence type="ECO:0000313" key="10">
    <source>
        <dbReference type="EMBL" id="ASS37867.1"/>
    </source>
</evidence>
<keyword evidence="7" id="KW-0133">Cell shape</keyword>
<dbReference type="EMBL" id="CP016199">
    <property type="protein sequence ID" value="ASS37867.1"/>
    <property type="molecule type" value="Genomic_DNA"/>
</dbReference>
<dbReference type="CDD" id="cd06852">
    <property type="entry name" value="GT_MraY"/>
    <property type="match status" value="1"/>
</dbReference>
<keyword evidence="7 9" id="KW-0460">Magnesium</keyword>
<dbReference type="PROSITE" id="PS01347">
    <property type="entry name" value="MRAY_1"/>
    <property type="match status" value="1"/>
</dbReference>
<dbReference type="OrthoDB" id="9805475at2"/>
<dbReference type="GO" id="GO:0005886">
    <property type="term" value="C:plasma membrane"/>
    <property type="evidence" value="ECO:0007669"/>
    <property type="project" value="UniProtKB-SubCell"/>
</dbReference>
<feature type="transmembrane region" description="Helical" evidence="7">
    <location>
        <begin position="250"/>
        <end position="273"/>
    </location>
</feature>
<feature type="transmembrane region" description="Helical" evidence="7">
    <location>
        <begin position="48"/>
        <end position="71"/>
    </location>
</feature>
<dbReference type="Pfam" id="PF00953">
    <property type="entry name" value="Glycos_transf_4"/>
    <property type="match status" value="1"/>
</dbReference>
<comment type="subcellular location">
    <subcellularLocation>
        <location evidence="7">Cell membrane</location>
        <topology evidence="7">Multi-pass membrane protein</topology>
    </subcellularLocation>
    <subcellularLocation>
        <location evidence="1">Membrane</location>
        <topology evidence="1">Multi-pass membrane protein</topology>
    </subcellularLocation>
</comment>
<evidence type="ECO:0000256" key="4">
    <source>
        <dbReference type="ARBA" id="ARBA00022692"/>
    </source>
</evidence>
<dbReference type="GO" id="GO:0051992">
    <property type="term" value="F:UDP-N-acetylmuramoyl-L-alanyl-D-glutamyl-meso-2,6-diaminopimelyl-D-alanyl-D-alanine:undecaprenyl-phosphate transferase activity"/>
    <property type="evidence" value="ECO:0007669"/>
    <property type="project" value="RHEA"/>
</dbReference>
<keyword evidence="5 7" id="KW-1133">Transmembrane helix</keyword>
<dbReference type="GO" id="GO:0071555">
    <property type="term" value="P:cell wall organization"/>
    <property type="evidence" value="ECO:0007669"/>
    <property type="project" value="UniProtKB-KW"/>
</dbReference>
<evidence type="ECO:0000313" key="11">
    <source>
        <dbReference type="Proteomes" id="UP000214689"/>
    </source>
</evidence>
<dbReference type="PROSITE" id="PS01348">
    <property type="entry name" value="MRAY_2"/>
    <property type="match status" value="1"/>
</dbReference>
<keyword evidence="4 7" id="KW-0812">Transmembrane</keyword>
<dbReference type="GO" id="GO:0046872">
    <property type="term" value="F:metal ion binding"/>
    <property type="evidence" value="ECO:0007669"/>
    <property type="project" value="UniProtKB-KW"/>
</dbReference>
<feature type="binding site" evidence="9">
    <location>
        <position position="229"/>
    </location>
    <ligand>
        <name>Mg(2+)</name>
        <dbReference type="ChEBI" id="CHEBI:18420"/>
    </ligand>
</feature>
<keyword evidence="7 9" id="KW-0479">Metal-binding</keyword>
<dbReference type="EC" id="2.7.8.13" evidence="7 8"/>
<proteinExistence type="inferred from homology"/>
<comment type="similarity">
    <text evidence="2 7">Belongs to the glycosyltransferase 4 family. MraY subfamily.</text>
</comment>